<keyword evidence="2" id="KW-0472">Membrane</keyword>
<feature type="region of interest" description="Disordered" evidence="1">
    <location>
        <begin position="147"/>
        <end position="201"/>
    </location>
</feature>
<reference evidence="3" key="1">
    <citation type="submission" date="2014-08" db="EMBL/GenBank/DDBJ databases">
        <authorList>
            <person name="Sharma Rahul"/>
            <person name="Thines Marco"/>
        </authorList>
    </citation>
    <scope>NUCLEOTIDE SEQUENCE</scope>
</reference>
<evidence type="ECO:0000256" key="2">
    <source>
        <dbReference type="SAM" id="Phobius"/>
    </source>
</evidence>
<dbReference type="AlphaFoldDB" id="A0A0F7SXN9"/>
<accession>A0A0F7SXN9</accession>
<proteinExistence type="predicted"/>
<evidence type="ECO:0000256" key="1">
    <source>
        <dbReference type="SAM" id="MobiDB-lite"/>
    </source>
</evidence>
<organism evidence="3">
    <name type="scientific">Phaffia rhodozyma</name>
    <name type="common">Yeast</name>
    <name type="synonym">Xanthophyllomyces dendrorhous</name>
    <dbReference type="NCBI Taxonomy" id="264483"/>
    <lineage>
        <taxon>Eukaryota</taxon>
        <taxon>Fungi</taxon>
        <taxon>Dikarya</taxon>
        <taxon>Basidiomycota</taxon>
        <taxon>Agaricomycotina</taxon>
        <taxon>Tremellomycetes</taxon>
        <taxon>Cystofilobasidiales</taxon>
        <taxon>Mrakiaceae</taxon>
        <taxon>Phaffia</taxon>
    </lineage>
</organism>
<evidence type="ECO:0000313" key="3">
    <source>
        <dbReference type="EMBL" id="CED85499.1"/>
    </source>
</evidence>
<keyword evidence="2" id="KW-1133">Transmembrane helix</keyword>
<keyword evidence="2" id="KW-0812">Transmembrane</keyword>
<feature type="compositionally biased region" description="Polar residues" evidence="1">
    <location>
        <begin position="153"/>
        <end position="201"/>
    </location>
</feature>
<feature type="transmembrane region" description="Helical" evidence="2">
    <location>
        <begin position="78"/>
        <end position="96"/>
    </location>
</feature>
<name>A0A0F7SXN9_PHARH</name>
<feature type="transmembrane region" description="Helical" evidence="2">
    <location>
        <begin position="52"/>
        <end position="71"/>
    </location>
</feature>
<protein>
    <submittedName>
        <fullName evidence="3">Uncharacterized protein</fullName>
    </submittedName>
</protein>
<sequence>MSFTFDTRKLLSTQASLALFLSPFKTPRYNLELFLFGIIANELQTTNQPLRLFAGFLGLSLFPVDLIWLIRYGHRQSFLIWTLTLVHMLLKIPTFYSTVVTLRERGDETYAQAPGIDVPFLASRGINLNTGSTQTVWQASDMEAAIPGGYNVPSDSQPGPGSAPTQPFGQGQGQRLGSAPSSNRPPVGSRTATGEGSYQPI</sequence>
<dbReference type="EMBL" id="LN483332">
    <property type="protein sequence ID" value="CED85499.1"/>
    <property type="molecule type" value="Genomic_DNA"/>
</dbReference>